<feature type="domain" description="PXA" evidence="4">
    <location>
        <begin position="169"/>
        <end position="343"/>
    </location>
</feature>
<feature type="compositionally biased region" description="Polar residues" evidence="2">
    <location>
        <begin position="1365"/>
        <end position="1394"/>
    </location>
</feature>
<feature type="compositionally biased region" description="Low complexity" evidence="2">
    <location>
        <begin position="799"/>
        <end position="820"/>
    </location>
</feature>
<feature type="region of interest" description="Disordered" evidence="2">
    <location>
        <begin position="1365"/>
        <end position="1501"/>
    </location>
</feature>
<accession>A0A4P9ZS72</accession>
<evidence type="ECO:0000259" key="4">
    <source>
        <dbReference type="PROSITE" id="PS51207"/>
    </source>
</evidence>
<feature type="region of interest" description="Disordered" evidence="2">
    <location>
        <begin position="770"/>
        <end position="906"/>
    </location>
</feature>
<protein>
    <submittedName>
        <fullName evidence="5">PXA domain-containing protein</fullName>
    </submittedName>
</protein>
<feature type="compositionally biased region" description="Basic and acidic residues" evidence="2">
    <location>
        <begin position="773"/>
        <end position="785"/>
    </location>
</feature>
<feature type="compositionally biased region" description="Polar residues" evidence="2">
    <location>
        <begin position="1330"/>
        <end position="1346"/>
    </location>
</feature>
<feature type="compositionally biased region" description="Low complexity" evidence="2">
    <location>
        <begin position="1219"/>
        <end position="1230"/>
    </location>
</feature>
<feature type="compositionally biased region" description="Polar residues" evidence="2">
    <location>
        <begin position="350"/>
        <end position="373"/>
    </location>
</feature>
<feature type="compositionally biased region" description="Polar residues" evidence="2">
    <location>
        <begin position="853"/>
        <end position="906"/>
    </location>
</feature>
<proteinExistence type="inferred from homology"/>
<dbReference type="Pfam" id="PF08628">
    <property type="entry name" value="Nexin_C"/>
    <property type="match status" value="1"/>
</dbReference>
<dbReference type="InterPro" id="IPR001683">
    <property type="entry name" value="PX_dom"/>
</dbReference>
<feature type="transmembrane region" description="Helical" evidence="3">
    <location>
        <begin position="52"/>
        <end position="85"/>
    </location>
</feature>
<dbReference type="Gene3D" id="1.10.167.10">
    <property type="entry name" value="Regulator of G-protein Signalling 4, domain 2"/>
    <property type="match status" value="1"/>
</dbReference>
<gene>
    <name evidence="5" type="ORF">BJ085DRAFT_35887</name>
</gene>
<dbReference type="Pfam" id="PF00787">
    <property type="entry name" value="PX"/>
    <property type="match status" value="1"/>
</dbReference>
<evidence type="ECO:0000256" key="3">
    <source>
        <dbReference type="SAM" id="Phobius"/>
    </source>
</evidence>
<feature type="compositionally biased region" description="Polar residues" evidence="2">
    <location>
        <begin position="1472"/>
        <end position="1501"/>
    </location>
</feature>
<organism evidence="5 6">
    <name type="scientific">Dimargaris cristalligena</name>
    <dbReference type="NCBI Taxonomy" id="215637"/>
    <lineage>
        <taxon>Eukaryota</taxon>
        <taxon>Fungi</taxon>
        <taxon>Fungi incertae sedis</taxon>
        <taxon>Zoopagomycota</taxon>
        <taxon>Kickxellomycotina</taxon>
        <taxon>Dimargaritomycetes</taxon>
        <taxon>Dimargaritales</taxon>
        <taxon>Dimargaritaceae</taxon>
        <taxon>Dimargaris</taxon>
    </lineage>
</organism>
<feature type="compositionally biased region" description="Polar residues" evidence="2">
    <location>
        <begin position="1198"/>
        <end position="1207"/>
    </location>
</feature>
<sequence>MASTPVPKRQPDSATEPEPELVTSRPHWWRQGLALALDQFDHWATDKPLITVLLTALAALALLTSRMFLVTVFLAGGLVLGYMLAQDGSPNWGQLVEGSGGKTGPRLTKRAAHLRRLLARADHQVTQRSASAAAMGRLESESILAPATGFQSRGRASAGTAANALSHFPPELQRAWGRLAELILRDFVDFWYKPLEGSGNGELRSQVHQLLTTLLLNVHEHMRQDRVNLSVLIFYAMSNTLIVHLREYRQLALSQKPVAQYLADNPTSSFHQLASHDAQVKYLMDIAKFLLTRLLPAKDRNSPAVFAFLTEILATNILEPTVASVCDPDRINLMIVDYFGDASHSHVHTPPSSNSTVGSVGPSNETAPKNSVASRPTLGAALWQKLGSAFTLDSRTSANANSTSTLAVCINRFQFTDPVEAFSGEYQVRVSCTDPAAFPPQSTPLSQPDATQQMIQWNEALSISLPTTALHSNHGLVCTLTGHPLSAPARTLGSVEIRLPDIVHDDSVDSQCYIFQLPDGNITGKLFLSVYVEPDYDEKASLYDSDSDLPAGYQPLDSNEISPIDATFLSSDNYKTLSPLSATAPSQGSSTGTAVPGSIFRNEVPAPEDVNLDRLFPLSLAQVLDQSDGFVEFMQYLEDRKVPPYLRLVMNVDSYQRFARTLNDPHLMRDDAWSIFHLHFEAPPAEPSPGSTPRTNPGTADHPPYRIPIDTQYVVKLMDTIRNHPSPDCFQPILEVVHDELVPYFNQFKEESPLYHVWLDEKWGKFVRSCRKKSLDPQETARSRLADMGPPADKPIPKSSESASTTIAPASAPVTPVPIADHSPSPLPDTPDPHSPMVSELPQSSSLTPSPTDANPPTKTPSPNGQSPSPTSGSIPASPLSIQTSPDVISSNDSYPSPTLAPQSASTVTRQEERLVFLKSAIAQVKEQISIIDDQTEELARSQLSGAKQRQRQLAKSRAALVGDLDQLLVMAEDTQIGEPNGGPSSSPYLGPLTGSPTLAARKSSVSAGGLDDMDITLGDQLLSLNNVTVHVEEEADPDASRGAARMAVQLVSSLGTRDSALIFIVECEQEADATEGTTQRGWMITRSYADFSSLHSALKQLFTKVDKIKFPSRQWSANAMILGSGTRSRQSPLANGLQVYLSLLLSDRILCASRPLQLFMKPDHMTVPKSFFSGNPVAFLNPARGHTSPLMGGSNMGLKSQKSQGKMSDRLASPGPHPGTSNHGSGSGNNALYDVLSPKFITEPAAQAANATSRTVNAAFKSASSAIKRLTSDTLVGSPTPPSSHVANGSSSSLPLEPSIPARRSGSLSSGSTLSLPSEPIAESVAGAWNTNNGPQRSFSASHTLFTKPSAPSGISLLNQKLTVAESPTPSPTSVGHSNTNGGASQGVLTTHPTGPDASYPSGGDATAVSASSPNSLSSQPDRRSQLSSQTVFEPESPAYTPFDKPLPPKPITPTHPTAPAPLSEKPPKTPTSNGSNKTPKAVAPTTTQPSVPATATQTKSLQPEEIELLIETCFALLDEVFDLNDTKQWFRRKALAVLKQLLRQSYASTISGSFVDLVTKYTDATTVAEELTKLTDSLWPNGVWYTGTVAEGRTPPATPTTAQAVLGERTEEQKEATKLEARVLFVNRMPDALQRMVGDYNGVMGMTRLFELLQHPELMRPIVIKLMDNVFKLAFSDMRE</sequence>
<feature type="region of interest" description="Disordered" evidence="2">
    <location>
        <begin position="1273"/>
        <end position="1318"/>
    </location>
</feature>
<keyword evidence="3" id="KW-0812">Transmembrane</keyword>
<dbReference type="STRING" id="215637.A0A4P9ZS72"/>
<evidence type="ECO:0000313" key="6">
    <source>
        <dbReference type="Proteomes" id="UP000268162"/>
    </source>
</evidence>
<feature type="compositionally biased region" description="Polar residues" evidence="2">
    <location>
        <begin position="689"/>
        <end position="698"/>
    </location>
</feature>
<evidence type="ECO:0000256" key="1">
    <source>
        <dbReference type="ARBA" id="ARBA00010883"/>
    </source>
</evidence>
<feature type="compositionally biased region" description="Low complexity" evidence="2">
    <location>
        <begin position="839"/>
        <end position="852"/>
    </location>
</feature>
<feature type="compositionally biased region" description="Pro residues" evidence="2">
    <location>
        <begin position="1446"/>
        <end position="1461"/>
    </location>
</feature>
<dbReference type="InterPro" id="IPR003114">
    <property type="entry name" value="Phox_assoc"/>
</dbReference>
<dbReference type="EMBL" id="ML002663">
    <property type="protein sequence ID" value="RKP36384.1"/>
    <property type="molecule type" value="Genomic_DNA"/>
</dbReference>
<dbReference type="InterPro" id="IPR044926">
    <property type="entry name" value="RGS_subdomain_2"/>
</dbReference>
<dbReference type="InterPro" id="IPR013937">
    <property type="entry name" value="Sorting_nexin_C"/>
</dbReference>
<dbReference type="PANTHER" id="PTHR22775:SF3">
    <property type="entry name" value="SORTING NEXIN-13"/>
    <property type="match status" value="1"/>
</dbReference>
<feature type="region of interest" description="Disordered" evidence="2">
    <location>
        <begin position="684"/>
        <end position="705"/>
    </location>
</feature>
<feature type="region of interest" description="Disordered" evidence="2">
    <location>
        <begin position="1184"/>
        <end position="1230"/>
    </location>
</feature>
<dbReference type="Gene3D" id="3.30.1520.10">
    <property type="entry name" value="Phox-like domain"/>
    <property type="match status" value="1"/>
</dbReference>
<feature type="region of interest" description="Disordered" evidence="2">
    <location>
        <begin position="347"/>
        <end position="373"/>
    </location>
</feature>
<keyword evidence="3" id="KW-0472">Membrane</keyword>
<feature type="compositionally biased region" description="Pro residues" evidence="2">
    <location>
        <begin position="825"/>
        <end position="834"/>
    </location>
</feature>
<keyword evidence="3" id="KW-1133">Transmembrane helix</keyword>
<dbReference type="SUPFAM" id="SSF48097">
    <property type="entry name" value="Regulator of G-protein signaling, RGS"/>
    <property type="match status" value="1"/>
</dbReference>
<dbReference type="Pfam" id="PF02194">
    <property type="entry name" value="PXA"/>
    <property type="match status" value="1"/>
</dbReference>
<evidence type="ECO:0000313" key="5">
    <source>
        <dbReference type="EMBL" id="RKP36384.1"/>
    </source>
</evidence>
<dbReference type="InterPro" id="IPR036871">
    <property type="entry name" value="PX_dom_sf"/>
</dbReference>
<feature type="region of interest" description="Disordered" evidence="2">
    <location>
        <begin position="1"/>
        <end position="22"/>
    </location>
</feature>
<evidence type="ECO:0000256" key="2">
    <source>
        <dbReference type="SAM" id="MobiDB-lite"/>
    </source>
</evidence>
<dbReference type="SUPFAM" id="SSF64268">
    <property type="entry name" value="PX domain"/>
    <property type="match status" value="1"/>
</dbReference>
<feature type="compositionally biased region" description="Polar residues" evidence="2">
    <location>
        <begin position="1273"/>
        <end position="1290"/>
    </location>
</feature>
<dbReference type="SMART" id="SM00313">
    <property type="entry name" value="PXA"/>
    <property type="match status" value="1"/>
</dbReference>
<comment type="similarity">
    <text evidence="1">Belongs to the sorting nexin family.</text>
</comment>
<feature type="compositionally biased region" description="Low complexity" evidence="2">
    <location>
        <begin position="1411"/>
        <end position="1420"/>
    </location>
</feature>
<reference evidence="6" key="1">
    <citation type="journal article" date="2018" name="Nat. Microbiol.">
        <title>Leveraging single-cell genomics to expand the fungal tree of life.</title>
        <authorList>
            <person name="Ahrendt S.R."/>
            <person name="Quandt C.A."/>
            <person name="Ciobanu D."/>
            <person name="Clum A."/>
            <person name="Salamov A."/>
            <person name="Andreopoulos B."/>
            <person name="Cheng J.F."/>
            <person name="Woyke T."/>
            <person name="Pelin A."/>
            <person name="Henrissat B."/>
            <person name="Reynolds N.K."/>
            <person name="Benny G.L."/>
            <person name="Smith M.E."/>
            <person name="James T.Y."/>
            <person name="Grigoriev I.V."/>
        </authorList>
    </citation>
    <scope>NUCLEOTIDE SEQUENCE [LARGE SCALE GENOMIC DNA]</scope>
    <source>
        <strain evidence="6">RSA 468</strain>
    </source>
</reference>
<dbReference type="Proteomes" id="UP000268162">
    <property type="component" value="Unassembled WGS sequence"/>
</dbReference>
<dbReference type="PANTHER" id="PTHR22775">
    <property type="entry name" value="SORTING NEXIN"/>
    <property type="match status" value="1"/>
</dbReference>
<dbReference type="InterPro" id="IPR036305">
    <property type="entry name" value="RGS_sf"/>
</dbReference>
<name>A0A4P9ZS72_9FUNG</name>
<feature type="compositionally biased region" description="Low complexity" evidence="2">
    <location>
        <begin position="1291"/>
        <end position="1318"/>
    </location>
</feature>
<dbReference type="PROSITE" id="PS51207">
    <property type="entry name" value="PXA"/>
    <property type="match status" value="1"/>
</dbReference>
<keyword evidence="6" id="KW-1185">Reference proteome</keyword>
<dbReference type="GO" id="GO:0035091">
    <property type="term" value="F:phosphatidylinositol binding"/>
    <property type="evidence" value="ECO:0007669"/>
    <property type="project" value="InterPro"/>
</dbReference>
<feature type="region of interest" description="Disordered" evidence="2">
    <location>
        <begin position="1327"/>
        <end position="1346"/>
    </location>
</feature>